<dbReference type="SUPFAM" id="SSF81321">
    <property type="entry name" value="Family A G protein-coupled receptor-like"/>
    <property type="match status" value="1"/>
</dbReference>
<dbReference type="PANTHER" id="PTHR24240">
    <property type="entry name" value="OPSIN"/>
    <property type="match status" value="1"/>
</dbReference>
<dbReference type="EMBL" id="VTPC01003227">
    <property type="protein sequence ID" value="KAF2898842.1"/>
    <property type="molecule type" value="Genomic_DNA"/>
</dbReference>
<dbReference type="Pfam" id="PF00001">
    <property type="entry name" value="7tm_1"/>
    <property type="match status" value="1"/>
</dbReference>
<keyword evidence="11 15" id="KW-0675">Receptor</keyword>
<feature type="transmembrane region" description="Helical" evidence="15">
    <location>
        <begin position="131"/>
        <end position="152"/>
    </location>
</feature>
<dbReference type="InterPro" id="IPR001760">
    <property type="entry name" value="Opsin"/>
</dbReference>
<dbReference type="Proteomes" id="UP000801492">
    <property type="component" value="Unassembled WGS sequence"/>
</dbReference>
<dbReference type="AlphaFoldDB" id="A0A8K0GEI0"/>
<evidence type="ECO:0000256" key="15">
    <source>
        <dbReference type="RuleBase" id="RU004951"/>
    </source>
</evidence>
<keyword evidence="19" id="KW-1185">Reference proteome</keyword>
<evidence type="ECO:0000256" key="14">
    <source>
        <dbReference type="ARBA" id="ARBA00023305"/>
    </source>
</evidence>
<dbReference type="PRINTS" id="PR00237">
    <property type="entry name" value="GPCRRHODOPSN"/>
</dbReference>
<organism evidence="18 19">
    <name type="scientific">Ignelater luminosus</name>
    <name type="common">Cucubano</name>
    <name type="synonym">Pyrophorus luminosus</name>
    <dbReference type="NCBI Taxonomy" id="2038154"/>
    <lineage>
        <taxon>Eukaryota</taxon>
        <taxon>Metazoa</taxon>
        <taxon>Ecdysozoa</taxon>
        <taxon>Arthropoda</taxon>
        <taxon>Hexapoda</taxon>
        <taxon>Insecta</taxon>
        <taxon>Pterygota</taxon>
        <taxon>Neoptera</taxon>
        <taxon>Endopterygota</taxon>
        <taxon>Coleoptera</taxon>
        <taxon>Polyphaga</taxon>
        <taxon>Elateriformia</taxon>
        <taxon>Elateroidea</taxon>
        <taxon>Elateridae</taxon>
        <taxon>Agrypninae</taxon>
        <taxon>Pyrophorini</taxon>
        <taxon>Ignelater</taxon>
    </lineage>
</organism>
<keyword evidence="13 15" id="KW-0807">Transducer</keyword>
<feature type="region of interest" description="Disordered" evidence="16">
    <location>
        <begin position="358"/>
        <end position="381"/>
    </location>
</feature>
<keyword evidence="4 15" id="KW-0812">Transmembrane</keyword>
<keyword evidence="14" id="KW-0844">Vision</keyword>
<keyword evidence="8 15" id="KW-0297">G-protein coupled receptor</keyword>
<feature type="domain" description="G-protein coupled receptors family 1 profile" evidence="17">
    <location>
        <begin position="73"/>
        <end position="335"/>
    </location>
</feature>
<accession>A0A8K0GEI0</accession>
<dbReference type="GO" id="GO:0007602">
    <property type="term" value="P:phototransduction"/>
    <property type="evidence" value="ECO:0007669"/>
    <property type="project" value="UniProtKB-KW"/>
</dbReference>
<dbReference type="PROSITE" id="PS50262">
    <property type="entry name" value="G_PROTEIN_RECEP_F1_2"/>
    <property type="match status" value="1"/>
</dbReference>
<feature type="transmembrane region" description="Helical" evidence="15">
    <location>
        <begin position="54"/>
        <end position="81"/>
    </location>
</feature>
<evidence type="ECO:0000256" key="13">
    <source>
        <dbReference type="ARBA" id="ARBA00023224"/>
    </source>
</evidence>
<dbReference type="OrthoDB" id="9996086at2759"/>
<dbReference type="PRINTS" id="PR00238">
    <property type="entry name" value="OPSIN"/>
</dbReference>
<evidence type="ECO:0000256" key="1">
    <source>
        <dbReference type="ARBA" id="ARBA00004141"/>
    </source>
</evidence>
<dbReference type="InterPro" id="IPR001391">
    <property type="entry name" value="Opsin_lateye"/>
</dbReference>
<dbReference type="PROSITE" id="PS00237">
    <property type="entry name" value="G_PROTEIN_RECEP_F1_1"/>
    <property type="match status" value="1"/>
</dbReference>
<evidence type="ECO:0000256" key="3">
    <source>
        <dbReference type="ARBA" id="ARBA00022606"/>
    </source>
</evidence>
<dbReference type="FunFam" id="1.20.1070.10:FF:000044">
    <property type="entry name" value="Opsin, ultraviolet-sensitive"/>
    <property type="match status" value="1"/>
</dbReference>
<keyword evidence="3 15" id="KW-0716">Sensory transduction</keyword>
<evidence type="ECO:0000313" key="19">
    <source>
        <dbReference type="Proteomes" id="UP000801492"/>
    </source>
</evidence>
<dbReference type="SMART" id="SM01381">
    <property type="entry name" value="7TM_GPCR_Srsx"/>
    <property type="match status" value="1"/>
</dbReference>
<dbReference type="InterPro" id="IPR000276">
    <property type="entry name" value="GPCR_Rhodpsn"/>
</dbReference>
<dbReference type="CDD" id="cd15079">
    <property type="entry name" value="7tmA_photoreceptors_insect"/>
    <property type="match status" value="1"/>
</dbReference>
<dbReference type="InterPro" id="IPR027430">
    <property type="entry name" value="Retinal_BS"/>
</dbReference>
<dbReference type="InterPro" id="IPR017452">
    <property type="entry name" value="GPCR_Rhodpsn_7TM"/>
</dbReference>
<evidence type="ECO:0000256" key="9">
    <source>
        <dbReference type="ARBA" id="ARBA00023136"/>
    </source>
</evidence>
<dbReference type="InterPro" id="IPR050125">
    <property type="entry name" value="GPCR_opsins"/>
</dbReference>
<evidence type="ECO:0000256" key="7">
    <source>
        <dbReference type="ARBA" id="ARBA00022991"/>
    </source>
</evidence>
<dbReference type="GO" id="GO:0009881">
    <property type="term" value="F:photoreceptor activity"/>
    <property type="evidence" value="ECO:0007669"/>
    <property type="project" value="UniProtKB-KW"/>
</dbReference>
<evidence type="ECO:0000256" key="16">
    <source>
        <dbReference type="SAM" id="MobiDB-lite"/>
    </source>
</evidence>
<keyword evidence="7 15" id="KW-0157">Chromophore</keyword>
<name>A0A8K0GEI0_IGNLU</name>
<keyword evidence="9 15" id="KW-0472">Membrane</keyword>
<dbReference type="GO" id="GO:0004930">
    <property type="term" value="F:G protein-coupled receptor activity"/>
    <property type="evidence" value="ECO:0007669"/>
    <property type="project" value="UniProtKB-KW"/>
</dbReference>
<feature type="transmembrane region" description="Helical" evidence="15">
    <location>
        <begin position="221"/>
        <end position="244"/>
    </location>
</feature>
<feature type="compositionally biased region" description="Polar residues" evidence="16">
    <location>
        <begin position="362"/>
        <end position="374"/>
    </location>
</feature>
<protein>
    <recommendedName>
        <fullName evidence="17">G-protein coupled receptors family 1 profile domain-containing protein</fullName>
    </recommendedName>
</protein>
<evidence type="ECO:0000259" key="17">
    <source>
        <dbReference type="PROSITE" id="PS50262"/>
    </source>
</evidence>
<reference evidence="18" key="1">
    <citation type="submission" date="2019-08" db="EMBL/GenBank/DDBJ databases">
        <title>The genome of the North American firefly Photinus pyralis.</title>
        <authorList>
            <consortium name="Photinus pyralis genome working group"/>
            <person name="Fallon T.R."/>
            <person name="Sander Lower S.E."/>
            <person name="Weng J.-K."/>
        </authorList>
    </citation>
    <scope>NUCLEOTIDE SEQUENCE</scope>
    <source>
        <strain evidence="18">TRF0915ILg1</strain>
        <tissue evidence="18">Whole body</tissue>
    </source>
</reference>
<feature type="transmembrane region" description="Helical" evidence="15">
    <location>
        <begin position="172"/>
        <end position="194"/>
    </location>
</feature>
<evidence type="ECO:0000256" key="11">
    <source>
        <dbReference type="ARBA" id="ARBA00023170"/>
    </source>
</evidence>
<keyword evidence="6 15" id="KW-1133">Transmembrane helix</keyword>
<evidence type="ECO:0000256" key="4">
    <source>
        <dbReference type="ARBA" id="ARBA00022692"/>
    </source>
</evidence>
<sequence length="381" mass="42366">MSVLGAPHFAAWTGQRGAMSSGYGVNLTVVDKALPEIIHMVHAHWNQFPPMNPLWHAILGFMIGVLGVISITGNGMVIYIFSSTKPLRTPSNLLVVNLAFSDFLMMTTMSPPMVINCYNETWVFGPLLCEIYGMFGSLFGCASIWTMTMIALDRYNVIVKGLSAKPLTNKGALLRIFLVWLFSIGWTIAPLFGWNRYVPEGNMTACGTDYLTQTWFSRSYILVYSIFVYFLPLFMIIYSYWFIVQAVAAHEKSMREQAKKMNVASLRSSEAAQTSAECKLAKVALMTISLWFVAWTPYLVINYAGIFEGVKISPLMTIWSSLFAKANAVYNPIVYGISHPKYRQALQKKFPSLVCASEPDDATSTASGVTNTTATEEKPTA</sequence>
<proteinExistence type="inferred from homology"/>
<gene>
    <name evidence="18" type="ORF">ILUMI_07334</name>
</gene>
<comment type="similarity">
    <text evidence="15">Belongs to the G-protein coupled receptor 1 family. Opsin subfamily.</text>
</comment>
<evidence type="ECO:0000256" key="10">
    <source>
        <dbReference type="ARBA" id="ARBA00023157"/>
    </source>
</evidence>
<evidence type="ECO:0000256" key="5">
    <source>
        <dbReference type="ARBA" id="ARBA00022925"/>
    </source>
</evidence>
<evidence type="ECO:0000256" key="12">
    <source>
        <dbReference type="ARBA" id="ARBA00023180"/>
    </source>
</evidence>
<keyword evidence="10" id="KW-1015">Disulfide bond</keyword>
<dbReference type="GO" id="GO:0016020">
    <property type="term" value="C:membrane"/>
    <property type="evidence" value="ECO:0007669"/>
    <property type="project" value="UniProtKB-SubCell"/>
</dbReference>
<evidence type="ECO:0000256" key="2">
    <source>
        <dbReference type="ARBA" id="ARBA00022543"/>
    </source>
</evidence>
<comment type="subcellular location">
    <subcellularLocation>
        <location evidence="1 15">Membrane</location>
        <topology evidence="1 15">Multi-pass membrane protein</topology>
    </subcellularLocation>
</comment>
<feature type="transmembrane region" description="Helical" evidence="15">
    <location>
        <begin position="318"/>
        <end position="338"/>
    </location>
</feature>
<evidence type="ECO:0000313" key="18">
    <source>
        <dbReference type="EMBL" id="KAF2898842.1"/>
    </source>
</evidence>
<feature type="transmembrane region" description="Helical" evidence="15">
    <location>
        <begin position="93"/>
        <end position="111"/>
    </location>
</feature>
<keyword evidence="5 15" id="KW-0681">Retinal protein</keyword>
<dbReference type="GO" id="GO:0007601">
    <property type="term" value="P:visual perception"/>
    <property type="evidence" value="ECO:0007669"/>
    <property type="project" value="UniProtKB-KW"/>
</dbReference>
<dbReference type="Gene3D" id="1.20.1070.10">
    <property type="entry name" value="Rhodopsin 7-helix transmembrane proteins"/>
    <property type="match status" value="1"/>
</dbReference>
<keyword evidence="12" id="KW-0325">Glycoprotein</keyword>
<evidence type="ECO:0000256" key="6">
    <source>
        <dbReference type="ARBA" id="ARBA00022989"/>
    </source>
</evidence>
<feature type="transmembrane region" description="Helical" evidence="15">
    <location>
        <begin position="283"/>
        <end position="306"/>
    </location>
</feature>
<comment type="caution">
    <text evidence="18">The sequence shown here is derived from an EMBL/GenBank/DDBJ whole genome shotgun (WGS) entry which is preliminary data.</text>
</comment>
<dbReference type="PROSITE" id="PS00238">
    <property type="entry name" value="OPSIN"/>
    <property type="match status" value="1"/>
</dbReference>
<keyword evidence="2 15" id="KW-0600">Photoreceptor protein</keyword>
<evidence type="ECO:0000256" key="8">
    <source>
        <dbReference type="ARBA" id="ARBA00023040"/>
    </source>
</evidence>
<dbReference type="PRINTS" id="PR00578">
    <property type="entry name" value="OPSINLTRLEYE"/>
</dbReference>